<dbReference type="Pfam" id="PF00890">
    <property type="entry name" value="FAD_binding_2"/>
    <property type="match status" value="1"/>
</dbReference>
<name>A0A9E9CBR3_9CYAN</name>
<dbReference type="PRINTS" id="PR00368">
    <property type="entry name" value="FADPNR"/>
</dbReference>
<dbReference type="SUPFAM" id="SSF51905">
    <property type="entry name" value="FAD/NAD(P)-binding domain"/>
    <property type="match status" value="1"/>
</dbReference>
<comment type="pathway">
    <text evidence="2 12">Cofactor biosynthesis; NAD(+) biosynthesis; iminoaspartate from L-aspartate (oxidase route): step 1/1.</text>
</comment>
<dbReference type="InterPro" id="IPR015939">
    <property type="entry name" value="Fum_Rdtase/Succ_DH_flav-like_C"/>
</dbReference>
<keyword evidence="8 12" id="KW-0274">FAD</keyword>
<keyword evidence="9 12" id="KW-0560">Oxidoreductase</keyword>
<dbReference type="InterPro" id="IPR036188">
    <property type="entry name" value="FAD/NAD-bd_sf"/>
</dbReference>
<dbReference type="InterPro" id="IPR027477">
    <property type="entry name" value="Succ_DH/fumarate_Rdtase_cat_sf"/>
</dbReference>
<dbReference type="InterPro" id="IPR037099">
    <property type="entry name" value="Fum_R/Succ_DH_flav-like_C_sf"/>
</dbReference>
<comment type="function">
    <text evidence="12">Catalyzes the oxidation of L-aspartate to iminoaspartate.</text>
</comment>
<dbReference type="EC" id="1.4.3.16" evidence="4 11"/>
<dbReference type="GO" id="GO:0034628">
    <property type="term" value="P:'de novo' NAD+ biosynthetic process from L-aspartate"/>
    <property type="evidence" value="ECO:0007669"/>
    <property type="project" value="TreeGrafter"/>
</dbReference>
<dbReference type="InterPro" id="IPR003953">
    <property type="entry name" value="FAD-dep_OxRdtase_2_FAD-bd"/>
</dbReference>
<dbReference type="GO" id="GO:0033765">
    <property type="term" value="F:steroid dehydrogenase activity, acting on the CH-CH group of donors"/>
    <property type="evidence" value="ECO:0007669"/>
    <property type="project" value="UniProtKB-ARBA"/>
</dbReference>
<dbReference type="InterPro" id="IPR005288">
    <property type="entry name" value="NadB"/>
</dbReference>
<dbReference type="FunFam" id="3.90.700.10:FF:000002">
    <property type="entry name" value="L-aspartate oxidase"/>
    <property type="match status" value="1"/>
</dbReference>
<evidence type="ECO:0000256" key="4">
    <source>
        <dbReference type="ARBA" id="ARBA00012173"/>
    </source>
</evidence>
<accession>A0A9E9CBR3</accession>
<comment type="catalytic activity">
    <reaction evidence="10">
        <text>L-aspartate + O2 = iminosuccinate + H2O2</text>
        <dbReference type="Rhea" id="RHEA:25876"/>
        <dbReference type="ChEBI" id="CHEBI:15379"/>
        <dbReference type="ChEBI" id="CHEBI:16240"/>
        <dbReference type="ChEBI" id="CHEBI:29991"/>
        <dbReference type="ChEBI" id="CHEBI:77875"/>
        <dbReference type="EC" id="1.4.3.16"/>
    </reaction>
    <physiologicalReaction direction="left-to-right" evidence="10">
        <dbReference type="Rhea" id="RHEA:25877"/>
    </physiologicalReaction>
</comment>
<dbReference type="SUPFAM" id="SSF46977">
    <property type="entry name" value="Succinate dehydrogenase/fumarate reductase flavoprotein C-terminal domain"/>
    <property type="match status" value="1"/>
</dbReference>
<feature type="domain" description="Fumarate reductase/succinate dehydrogenase flavoprotein-like C-terminal" evidence="14">
    <location>
        <begin position="442"/>
        <end position="558"/>
    </location>
</feature>
<feature type="domain" description="FAD-dependent oxidoreductase 2 FAD-binding" evidence="13">
    <location>
        <begin position="13"/>
        <end position="393"/>
    </location>
</feature>
<dbReference type="PANTHER" id="PTHR42716">
    <property type="entry name" value="L-ASPARTATE OXIDASE"/>
    <property type="match status" value="1"/>
</dbReference>
<evidence type="ECO:0000256" key="9">
    <source>
        <dbReference type="ARBA" id="ARBA00023002"/>
    </source>
</evidence>
<evidence type="ECO:0000313" key="15">
    <source>
        <dbReference type="EMBL" id="WAL62822.1"/>
    </source>
</evidence>
<keyword evidence="6 12" id="KW-0285">Flavoprotein</keyword>
<sequence length="567" mass="61751">MSVPSTATSQLFDVLVIGGGAAGLYAALCLPDHYRVGLITKDTLALSASDWAQGGIAAAIAPDDSPVLHVEDTLKAGAGLCDVEAVNLLVEQAPQCVQSLVNMGVAFDRHGDSLALTLEAAHSRRRVLHAADTTGRAMVTTLQAHVLNRPNIRVLPQAFVLDLWVSCQGGDRQAEPRCRGVIVVQSNEIRWLTAKAVVLATGGGGQVFAQTTNPALSTGDGVAMAWRAGAQLRDLEFFQFHPTALTKPGAPRFLISEAVRGEGAHLIDAQGKRFAFDYHPAGELAPRDVVSRAIFNHLQQTTPDPTTAHVWLDLRPIAPETVRRRFPNIIHVCQTWGIDVLQEPIPVAPAAHYWMGGITTDTLSRTTLAGLYAVGETASTGVHGANRLASNSLLECLVFGAQLRSLELSDLPPDPISDADSDRDANKLERALEELAQIKYWRQELPRLMWQSAGICREHRSLNAAITQVETWKQELMALPLSQTLVHLLNSPNRAPLSLSSSTLSQSLRLWGETRNLLDVADLILKSAVLRTESRGGHYRSDYPAVDPKWQVHTLVEHQTWRRSRSV</sequence>
<evidence type="ECO:0000259" key="14">
    <source>
        <dbReference type="Pfam" id="PF02910"/>
    </source>
</evidence>
<dbReference type="Gene3D" id="3.50.50.60">
    <property type="entry name" value="FAD/NAD(P)-binding domain"/>
    <property type="match status" value="1"/>
</dbReference>
<evidence type="ECO:0000256" key="12">
    <source>
        <dbReference type="RuleBase" id="RU362049"/>
    </source>
</evidence>
<dbReference type="GO" id="GO:0005737">
    <property type="term" value="C:cytoplasm"/>
    <property type="evidence" value="ECO:0007669"/>
    <property type="project" value="UniProtKB-SubCell"/>
</dbReference>
<evidence type="ECO:0000256" key="7">
    <source>
        <dbReference type="ARBA" id="ARBA00022642"/>
    </source>
</evidence>
<protein>
    <recommendedName>
        <fullName evidence="5 11">L-aspartate oxidase</fullName>
        <ecNumber evidence="4 11">1.4.3.16</ecNumber>
    </recommendedName>
</protein>
<dbReference type="PANTHER" id="PTHR42716:SF2">
    <property type="entry name" value="L-ASPARTATE OXIDASE, CHLOROPLASTIC"/>
    <property type="match status" value="1"/>
</dbReference>
<reference evidence="15" key="1">
    <citation type="submission" date="2022-12" db="EMBL/GenBank/DDBJ databases">
        <title>Polyphasic identification of a Novel Hot-Spring Cyanobacterium Ocullathermofonsia sinensis gen nov. sp. nov. and Genomic Insights on its Adaptations to the Thermal Habitat.</title>
        <authorList>
            <person name="Daroch M."/>
            <person name="Tang J."/>
            <person name="Jiang Y."/>
        </authorList>
    </citation>
    <scope>NUCLEOTIDE SEQUENCE</scope>
    <source>
        <strain evidence="15">PKUAC-SCTA174</strain>
    </source>
</reference>
<organism evidence="15 16">
    <name type="scientific">Thermocoleostomius sinensis A174</name>
    <dbReference type="NCBI Taxonomy" id="2016057"/>
    <lineage>
        <taxon>Bacteria</taxon>
        <taxon>Bacillati</taxon>
        <taxon>Cyanobacteriota</taxon>
        <taxon>Cyanophyceae</taxon>
        <taxon>Oculatellales</taxon>
        <taxon>Oculatellaceae</taxon>
        <taxon>Thermocoleostomius</taxon>
    </lineage>
</organism>
<dbReference type="Proteomes" id="UP001163152">
    <property type="component" value="Chromosome"/>
</dbReference>
<dbReference type="NCBIfam" id="TIGR00551">
    <property type="entry name" value="nadB"/>
    <property type="match status" value="1"/>
</dbReference>
<evidence type="ECO:0000256" key="1">
    <source>
        <dbReference type="ARBA" id="ARBA00001974"/>
    </source>
</evidence>
<evidence type="ECO:0000259" key="13">
    <source>
        <dbReference type="Pfam" id="PF00890"/>
    </source>
</evidence>
<evidence type="ECO:0000256" key="10">
    <source>
        <dbReference type="ARBA" id="ARBA00048305"/>
    </source>
</evidence>
<dbReference type="GO" id="GO:0008734">
    <property type="term" value="F:L-aspartate oxidase activity"/>
    <property type="evidence" value="ECO:0007669"/>
    <property type="project" value="UniProtKB-UniRule"/>
</dbReference>
<evidence type="ECO:0000256" key="3">
    <source>
        <dbReference type="ARBA" id="ARBA00008562"/>
    </source>
</evidence>
<comment type="cofactor">
    <cofactor evidence="1 12">
        <name>FAD</name>
        <dbReference type="ChEBI" id="CHEBI:57692"/>
    </cofactor>
</comment>
<keyword evidence="16" id="KW-1185">Reference proteome</keyword>
<evidence type="ECO:0000256" key="5">
    <source>
        <dbReference type="ARBA" id="ARBA00021901"/>
    </source>
</evidence>
<dbReference type="KEGG" id="tsin:OXH18_10150"/>
<evidence type="ECO:0000256" key="11">
    <source>
        <dbReference type="NCBIfam" id="TIGR00551"/>
    </source>
</evidence>
<comment type="subcellular location">
    <subcellularLocation>
        <location evidence="12">Cytoplasm</location>
    </subcellularLocation>
</comment>
<dbReference type="AlphaFoldDB" id="A0A9E9CBR3"/>
<dbReference type="Pfam" id="PF02910">
    <property type="entry name" value="Succ_DH_flav_C"/>
    <property type="match status" value="1"/>
</dbReference>
<dbReference type="SUPFAM" id="SSF56425">
    <property type="entry name" value="Succinate dehydrogenase/fumarate reductase flavoprotein, catalytic domain"/>
    <property type="match status" value="1"/>
</dbReference>
<gene>
    <name evidence="15" type="primary">nadB</name>
    <name evidence="15" type="ORF">OXH18_10150</name>
</gene>
<evidence type="ECO:0000256" key="8">
    <source>
        <dbReference type="ARBA" id="ARBA00022827"/>
    </source>
</evidence>
<dbReference type="Gene3D" id="3.90.700.10">
    <property type="entry name" value="Succinate dehydrogenase/fumarate reductase flavoprotein, catalytic domain"/>
    <property type="match status" value="1"/>
</dbReference>
<keyword evidence="7 12" id="KW-0662">Pyridine nucleotide biosynthesis</keyword>
<dbReference type="EMBL" id="CP113797">
    <property type="protein sequence ID" value="WAL62822.1"/>
    <property type="molecule type" value="Genomic_DNA"/>
</dbReference>
<dbReference type="NCBIfam" id="NF005636">
    <property type="entry name" value="PRK07395.1"/>
    <property type="match status" value="1"/>
</dbReference>
<evidence type="ECO:0000256" key="2">
    <source>
        <dbReference type="ARBA" id="ARBA00004950"/>
    </source>
</evidence>
<dbReference type="Gene3D" id="1.20.58.100">
    <property type="entry name" value="Fumarate reductase/succinate dehydrogenase flavoprotein-like, C-terminal domain"/>
    <property type="match status" value="1"/>
</dbReference>
<evidence type="ECO:0000313" key="16">
    <source>
        <dbReference type="Proteomes" id="UP001163152"/>
    </source>
</evidence>
<evidence type="ECO:0000256" key="6">
    <source>
        <dbReference type="ARBA" id="ARBA00022630"/>
    </source>
</evidence>
<proteinExistence type="inferred from homology"/>
<comment type="similarity">
    <text evidence="3 12">Belongs to the FAD-dependent oxidoreductase 2 family. NadB subfamily.</text>
</comment>